<keyword evidence="1" id="KW-0812">Transmembrane</keyword>
<accession>A0A9D2SXJ0</accession>
<evidence type="ECO:0000313" key="3">
    <source>
        <dbReference type="Proteomes" id="UP000823894"/>
    </source>
</evidence>
<name>A0A9D2SXJ0_9FIRM</name>
<dbReference type="Proteomes" id="UP000823894">
    <property type="component" value="Unassembled WGS sequence"/>
</dbReference>
<proteinExistence type="predicted"/>
<dbReference type="Pfam" id="PF14270">
    <property type="entry name" value="DUF4358"/>
    <property type="match status" value="1"/>
</dbReference>
<sequence>MTENNMQTKRTMVPQIMKYVSLAVILAYIVVLMVYASGSSKPFEEVEASLSSALDGSGLTEMDSQMLKRNFGLNSADYAGVMYYASESSMSAEEVLLIRVSSDSQVQEVTDAVSERISSRKNAFDGYAPEQVKLLEDAQQSVRGRYVFFAVSPDAEEYRAVFDGSL</sequence>
<feature type="transmembrane region" description="Helical" evidence="1">
    <location>
        <begin position="16"/>
        <end position="36"/>
    </location>
</feature>
<keyword evidence="1" id="KW-0472">Membrane</keyword>
<gene>
    <name evidence="2" type="ORF">H9757_01780</name>
</gene>
<dbReference type="InterPro" id="IPR025648">
    <property type="entry name" value="DUF4358"/>
</dbReference>
<reference evidence="2" key="2">
    <citation type="submission" date="2021-04" db="EMBL/GenBank/DDBJ databases">
        <authorList>
            <person name="Gilroy R."/>
        </authorList>
    </citation>
    <scope>NUCLEOTIDE SEQUENCE</scope>
    <source>
        <strain evidence="2">ChiGjej1B1-1692</strain>
    </source>
</reference>
<evidence type="ECO:0000313" key="2">
    <source>
        <dbReference type="EMBL" id="HJC37786.1"/>
    </source>
</evidence>
<reference evidence="2" key="1">
    <citation type="journal article" date="2021" name="PeerJ">
        <title>Extensive microbial diversity within the chicken gut microbiome revealed by metagenomics and culture.</title>
        <authorList>
            <person name="Gilroy R."/>
            <person name="Ravi A."/>
            <person name="Getino M."/>
            <person name="Pursley I."/>
            <person name="Horton D.L."/>
            <person name="Alikhan N.F."/>
            <person name="Baker D."/>
            <person name="Gharbi K."/>
            <person name="Hall N."/>
            <person name="Watson M."/>
            <person name="Adriaenssens E.M."/>
            <person name="Foster-Nyarko E."/>
            <person name="Jarju S."/>
            <person name="Secka A."/>
            <person name="Antonio M."/>
            <person name="Oren A."/>
            <person name="Chaudhuri R.R."/>
            <person name="La Ragione R."/>
            <person name="Hildebrand F."/>
            <person name="Pallen M.J."/>
        </authorList>
    </citation>
    <scope>NUCLEOTIDE SEQUENCE</scope>
    <source>
        <strain evidence="2">ChiGjej1B1-1692</strain>
    </source>
</reference>
<evidence type="ECO:0000256" key="1">
    <source>
        <dbReference type="SAM" id="Phobius"/>
    </source>
</evidence>
<protein>
    <submittedName>
        <fullName evidence="2">DUF4358 domain-containing protein</fullName>
    </submittedName>
</protein>
<dbReference type="EMBL" id="DWWK01000018">
    <property type="protein sequence ID" value="HJC37786.1"/>
    <property type="molecule type" value="Genomic_DNA"/>
</dbReference>
<comment type="caution">
    <text evidence="2">The sequence shown here is derived from an EMBL/GenBank/DDBJ whole genome shotgun (WGS) entry which is preliminary data.</text>
</comment>
<keyword evidence="1" id="KW-1133">Transmembrane helix</keyword>
<organism evidence="2 3">
    <name type="scientific">Candidatus Mediterraneibacter faecigallinarum</name>
    <dbReference type="NCBI Taxonomy" id="2838669"/>
    <lineage>
        <taxon>Bacteria</taxon>
        <taxon>Bacillati</taxon>
        <taxon>Bacillota</taxon>
        <taxon>Clostridia</taxon>
        <taxon>Lachnospirales</taxon>
        <taxon>Lachnospiraceae</taxon>
        <taxon>Mediterraneibacter</taxon>
    </lineage>
</organism>
<dbReference type="AlphaFoldDB" id="A0A9D2SXJ0"/>